<reference evidence="1" key="1">
    <citation type="submission" date="2021-06" db="EMBL/GenBank/DDBJ databases">
        <authorList>
            <person name="Kallberg Y."/>
            <person name="Tangrot J."/>
            <person name="Rosling A."/>
        </authorList>
    </citation>
    <scope>NUCLEOTIDE SEQUENCE</scope>
    <source>
        <strain evidence="1">MA461A</strain>
    </source>
</reference>
<accession>A0ACA9SH47</accession>
<feature type="non-terminal residue" evidence="1">
    <location>
        <position position="1"/>
    </location>
</feature>
<protein>
    <submittedName>
        <fullName evidence="1">25846_t:CDS:1</fullName>
    </submittedName>
</protein>
<organism evidence="1 2">
    <name type="scientific">Racocetra persica</name>
    <dbReference type="NCBI Taxonomy" id="160502"/>
    <lineage>
        <taxon>Eukaryota</taxon>
        <taxon>Fungi</taxon>
        <taxon>Fungi incertae sedis</taxon>
        <taxon>Mucoromycota</taxon>
        <taxon>Glomeromycotina</taxon>
        <taxon>Glomeromycetes</taxon>
        <taxon>Diversisporales</taxon>
        <taxon>Gigasporaceae</taxon>
        <taxon>Racocetra</taxon>
    </lineage>
</organism>
<sequence>LKLRRRKTILRGRTTNLCAGDTEESGWAPNTTTYFLPSQPMRYTSTWWLGRVEDIISET</sequence>
<comment type="caution">
    <text evidence="1">The sequence shown here is derived from an EMBL/GenBank/DDBJ whole genome shotgun (WGS) entry which is preliminary data.</text>
</comment>
<keyword evidence="2" id="KW-1185">Reference proteome</keyword>
<dbReference type="Proteomes" id="UP000789920">
    <property type="component" value="Unassembled WGS sequence"/>
</dbReference>
<feature type="non-terminal residue" evidence="1">
    <location>
        <position position="59"/>
    </location>
</feature>
<name>A0ACA9SH47_9GLOM</name>
<evidence type="ECO:0000313" key="1">
    <source>
        <dbReference type="EMBL" id="CAG8838438.1"/>
    </source>
</evidence>
<evidence type="ECO:0000313" key="2">
    <source>
        <dbReference type="Proteomes" id="UP000789920"/>
    </source>
</evidence>
<gene>
    <name evidence="1" type="ORF">RPERSI_LOCUS30666</name>
</gene>
<dbReference type="EMBL" id="CAJVQC010120554">
    <property type="protein sequence ID" value="CAG8838438.1"/>
    <property type="molecule type" value="Genomic_DNA"/>
</dbReference>
<proteinExistence type="predicted"/>